<dbReference type="InterPro" id="IPR025582">
    <property type="entry name" value="YARHG_dom"/>
</dbReference>
<evidence type="ECO:0000259" key="2">
    <source>
        <dbReference type="SMART" id="SM01324"/>
    </source>
</evidence>
<keyword evidence="4" id="KW-1185">Reference proteome</keyword>
<keyword evidence="3" id="KW-0614">Plasmid</keyword>
<evidence type="ECO:0000256" key="1">
    <source>
        <dbReference type="SAM" id="SignalP"/>
    </source>
</evidence>
<evidence type="ECO:0000313" key="4">
    <source>
        <dbReference type="Proteomes" id="UP000000845"/>
    </source>
</evidence>
<reference evidence="3 4" key="1">
    <citation type="journal article" date="2010" name="Stand. Genomic Sci.">
        <title>Complete genome sequence of Sebaldella termitidis type strain (NCTC 11300).</title>
        <authorList>
            <person name="Harmon-Smith M."/>
            <person name="Celia L."/>
            <person name="Chertkov O."/>
            <person name="Lapidus A."/>
            <person name="Copeland A."/>
            <person name="Glavina Del Rio T."/>
            <person name="Nolan M."/>
            <person name="Lucas S."/>
            <person name="Tice H."/>
            <person name="Cheng J.F."/>
            <person name="Han C."/>
            <person name="Detter J.C."/>
            <person name="Bruce D."/>
            <person name="Goodwin L."/>
            <person name="Pitluck S."/>
            <person name="Pati A."/>
            <person name="Liolios K."/>
            <person name="Ivanova N."/>
            <person name="Mavromatis K."/>
            <person name="Mikhailova N."/>
            <person name="Chen A."/>
            <person name="Palaniappan K."/>
            <person name="Land M."/>
            <person name="Hauser L."/>
            <person name="Chang Y.J."/>
            <person name="Jeffries C.D."/>
            <person name="Brettin T."/>
            <person name="Goker M."/>
            <person name="Beck B."/>
            <person name="Bristow J."/>
            <person name="Eisen J.A."/>
            <person name="Markowitz V."/>
            <person name="Hugenholtz P."/>
            <person name="Kyrpides N.C."/>
            <person name="Klenk H.P."/>
            <person name="Chen F."/>
        </authorList>
    </citation>
    <scope>NUCLEOTIDE SEQUENCE [LARGE SCALE GENOMIC DNA]</scope>
    <source>
        <strain evidence="4">ATCC 33386 / NCTC 11300</strain>
        <plasmid evidence="4">Plasmid pSTERM01</plasmid>
    </source>
</reference>
<dbReference type="AlphaFoldDB" id="D1AS21"/>
<geneLocation type="plasmid" evidence="3 4">
    <name>pSTERM01</name>
</geneLocation>
<protein>
    <recommendedName>
        <fullName evidence="2">YARHG domain-containing protein</fullName>
    </recommendedName>
</protein>
<dbReference type="Proteomes" id="UP000000845">
    <property type="component" value="Plasmid pSTERM01"/>
</dbReference>
<dbReference type="HOGENOM" id="CLU_946261_0_0_0"/>
<feature type="signal peptide" evidence="1">
    <location>
        <begin position="1"/>
        <end position="21"/>
    </location>
</feature>
<gene>
    <name evidence="3" type="ORF">Sterm_4176</name>
</gene>
<dbReference type="KEGG" id="str:Sterm_4176"/>
<dbReference type="SMART" id="SM01324">
    <property type="entry name" value="YARHG"/>
    <property type="match status" value="1"/>
</dbReference>
<organism evidence="3 4">
    <name type="scientific">Sebaldella termitidis (strain ATCC 33386 / NCTC 11300)</name>
    <dbReference type="NCBI Taxonomy" id="526218"/>
    <lineage>
        <taxon>Bacteria</taxon>
        <taxon>Fusobacteriati</taxon>
        <taxon>Fusobacteriota</taxon>
        <taxon>Fusobacteriia</taxon>
        <taxon>Fusobacteriales</taxon>
        <taxon>Leptotrichiaceae</taxon>
        <taxon>Sebaldella</taxon>
    </lineage>
</organism>
<dbReference type="EMBL" id="CP001740">
    <property type="protein sequence ID" value="ACZ11008.1"/>
    <property type="molecule type" value="Genomic_DNA"/>
</dbReference>
<dbReference type="Pfam" id="PF13308">
    <property type="entry name" value="YARHG"/>
    <property type="match status" value="1"/>
</dbReference>
<feature type="chain" id="PRO_5003021031" description="YARHG domain-containing protein" evidence="1">
    <location>
        <begin position="22"/>
        <end position="294"/>
    </location>
</feature>
<sequence length="294" mass="35185">MKKFFLLIFFLLILSCNKNSSYIETLKKVKFDKPIMLTDVSKTGWFLKKDIYLEDIIYDTIAFATFEDFAHGNDKKYVDFEGNYNSEYYISDYLKILESIKNESKWKIDKMTNDKWMATISYGDYIARIIFYTEGNFVSVDLNDLSVESLKSFYTYNYYEDFSVEYKKLDRPSYIVGWYVIDEAKYKEKVKEKTKSETSKNEDASSDEETEINLEEIYNTKDTSKLSKLNEIELKILQNYPFAKDGYVFETPELKEYFENQSWYEPSTTLSNNEISIKNKDDEWFIYMKKYNNF</sequence>
<dbReference type="InterPro" id="IPR038434">
    <property type="entry name" value="YARHG_sf"/>
</dbReference>
<feature type="domain" description="YARHG" evidence="2">
    <location>
        <begin position="210"/>
        <end position="293"/>
    </location>
</feature>
<dbReference type="RefSeq" id="WP_012863583.1">
    <property type="nucleotide sequence ID" value="NC_013518.1"/>
</dbReference>
<name>D1AS21_SEBTE</name>
<keyword evidence="1" id="KW-0732">Signal</keyword>
<accession>D1AS21</accession>
<proteinExistence type="predicted"/>
<dbReference type="Gene3D" id="1.20.58.1690">
    <property type="match status" value="1"/>
</dbReference>
<evidence type="ECO:0000313" key="3">
    <source>
        <dbReference type="EMBL" id="ACZ11008.1"/>
    </source>
</evidence>
<dbReference type="PROSITE" id="PS51257">
    <property type="entry name" value="PROKAR_LIPOPROTEIN"/>
    <property type="match status" value="1"/>
</dbReference>